<name>A0A914R788_PAREQ</name>
<keyword evidence="1" id="KW-0175">Coiled coil</keyword>
<dbReference type="Gene3D" id="1.10.418.70">
    <property type="entry name" value="Intraflagellar transport protein 81, N-terminal domain"/>
    <property type="match status" value="1"/>
</dbReference>
<dbReference type="GO" id="GO:0030992">
    <property type="term" value="C:intraciliary transport particle B"/>
    <property type="evidence" value="ECO:0007669"/>
    <property type="project" value="InterPro"/>
</dbReference>
<evidence type="ECO:0000313" key="3">
    <source>
        <dbReference type="WBParaSite" id="PEQ_0000212801-mRNA-1"/>
    </source>
</evidence>
<proteinExistence type="predicted"/>
<dbReference type="Proteomes" id="UP000887564">
    <property type="component" value="Unplaced"/>
</dbReference>
<organism evidence="2 3">
    <name type="scientific">Parascaris equorum</name>
    <name type="common">Equine roundworm</name>
    <dbReference type="NCBI Taxonomy" id="6256"/>
    <lineage>
        <taxon>Eukaryota</taxon>
        <taxon>Metazoa</taxon>
        <taxon>Ecdysozoa</taxon>
        <taxon>Nematoda</taxon>
        <taxon>Chromadorea</taxon>
        <taxon>Rhabditida</taxon>
        <taxon>Spirurina</taxon>
        <taxon>Ascaridomorpha</taxon>
        <taxon>Ascaridoidea</taxon>
        <taxon>Ascarididae</taxon>
        <taxon>Parascaris</taxon>
    </lineage>
</organism>
<dbReference type="InterPro" id="IPR029600">
    <property type="entry name" value="IFT81"/>
</dbReference>
<keyword evidence="2" id="KW-1185">Reference proteome</keyword>
<dbReference type="AlphaFoldDB" id="A0A914R788"/>
<evidence type="ECO:0000256" key="1">
    <source>
        <dbReference type="SAM" id="Coils"/>
    </source>
</evidence>
<evidence type="ECO:0000313" key="2">
    <source>
        <dbReference type="Proteomes" id="UP000887564"/>
    </source>
</evidence>
<dbReference type="PANTHER" id="PTHR15614:SF2">
    <property type="entry name" value="INTRAFLAGELLAR TRANSPORT PROTEIN 81 HOMOLOG"/>
    <property type="match status" value="1"/>
</dbReference>
<dbReference type="GO" id="GO:0015631">
    <property type="term" value="F:tubulin binding"/>
    <property type="evidence" value="ECO:0007669"/>
    <property type="project" value="InterPro"/>
</dbReference>
<protein>
    <submittedName>
        <fullName evidence="3">IFT81 calponin homology domain-containing protein</fullName>
    </submittedName>
</protein>
<reference evidence="3" key="1">
    <citation type="submission" date="2022-11" db="UniProtKB">
        <authorList>
            <consortium name="WormBaseParasite"/>
        </authorList>
    </citation>
    <scope>IDENTIFICATION</scope>
</reference>
<accession>A0A914R788</accession>
<dbReference type="GO" id="GO:0036064">
    <property type="term" value="C:ciliary basal body"/>
    <property type="evidence" value="ECO:0007669"/>
    <property type="project" value="TreeGrafter"/>
</dbReference>
<feature type="coiled-coil region" evidence="1">
    <location>
        <begin position="95"/>
        <end position="122"/>
    </location>
</feature>
<sequence>MTAESLRTIVNGLNNEPFNMNLNLISFDSISSIQWRRGIVEGEKTAINPILEWIFKDTESLKELEVPGNFFHYSIIQITEIHSQVIERRKDTLLAEDIRSDLKAMQQEKDQLNRRIEKIKHKLRLVGNLENYLQLAAKCREENEKNVKIALHRQEQRNAVSKFFIS</sequence>
<dbReference type="WBParaSite" id="PEQ_0000212801-mRNA-1">
    <property type="protein sequence ID" value="PEQ_0000212801-mRNA-1"/>
    <property type="gene ID" value="PEQ_0000212801"/>
</dbReference>
<dbReference type="PANTHER" id="PTHR15614">
    <property type="entry name" value="INTRAFLAGELLAR TRANSPORT PROTEIN 81 HOMOLOG"/>
    <property type="match status" value="1"/>
</dbReference>
<dbReference type="GO" id="GO:0042073">
    <property type="term" value="P:intraciliary transport"/>
    <property type="evidence" value="ECO:0007669"/>
    <property type="project" value="InterPro"/>
</dbReference>
<dbReference type="GO" id="GO:0060271">
    <property type="term" value="P:cilium assembly"/>
    <property type="evidence" value="ECO:0007669"/>
    <property type="project" value="InterPro"/>
</dbReference>
<dbReference type="InterPro" id="IPR043016">
    <property type="entry name" value="IFT81_N_sf"/>
</dbReference>